<evidence type="ECO:0000313" key="4">
    <source>
        <dbReference type="EMBL" id="MCA9382016.1"/>
    </source>
</evidence>
<gene>
    <name evidence="4" type="ORF">KC660_01255</name>
</gene>
<keyword evidence="2 4" id="KW-0378">Hydrolase</keyword>
<evidence type="ECO:0000256" key="2">
    <source>
        <dbReference type="ARBA" id="ARBA00022801"/>
    </source>
</evidence>
<dbReference type="GO" id="GO:0016787">
    <property type="term" value="F:hydrolase activity"/>
    <property type="evidence" value="ECO:0007669"/>
    <property type="project" value="UniProtKB-KW"/>
</dbReference>
<accession>A0A955RHJ4</accession>
<dbReference type="AlphaFoldDB" id="A0A955RHJ4"/>
<dbReference type="GO" id="GO:0019693">
    <property type="term" value="P:ribose phosphate metabolic process"/>
    <property type="evidence" value="ECO:0007669"/>
    <property type="project" value="TreeGrafter"/>
</dbReference>
<dbReference type="GO" id="GO:0006753">
    <property type="term" value="P:nucleoside phosphate metabolic process"/>
    <property type="evidence" value="ECO:0007669"/>
    <property type="project" value="TreeGrafter"/>
</dbReference>
<evidence type="ECO:0000259" key="3">
    <source>
        <dbReference type="PROSITE" id="PS51462"/>
    </source>
</evidence>
<evidence type="ECO:0000313" key="5">
    <source>
        <dbReference type="Proteomes" id="UP000782843"/>
    </source>
</evidence>
<sequence length="185" mass="20916">MTPKLSSKRTVFNDYRKLVEATFSVQDSKVVKWVYLDCPSSVVILPVDSSNNIIVIKQFRYPHVKYTRELPCGFVDKGETVEEAARRELLEETLCSSSNLTVSAPFMNMQGETNRQIYYVLAKDPCFDDEVRGKLDLSFEEISAGLSTEKILFEEAYSKLVKGKSLLDGIESNFALFLFASQILG</sequence>
<dbReference type="PANTHER" id="PTHR11839">
    <property type="entry name" value="UDP/ADP-SUGAR PYROPHOSPHATASE"/>
    <property type="match status" value="1"/>
</dbReference>
<comment type="cofactor">
    <cofactor evidence="1">
        <name>Mg(2+)</name>
        <dbReference type="ChEBI" id="CHEBI:18420"/>
    </cofactor>
</comment>
<dbReference type="Gene3D" id="3.90.79.10">
    <property type="entry name" value="Nucleoside Triphosphate Pyrophosphohydrolase"/>
    <property type="match status" value="1"/>
</dbReference>
<proteinExistence type="predicted"/>
<dbReference type="InterPro" id="IPR000086">
    <property type="entry name" value="NUDIX_hydrolase_dom"/>
</dbReference>
<feature type="domain" description="Nudix hydrolase" evidence="3">
    <location>
        <begin position="37"/>
        <end position="159"/>
    </location>
</feature>
<comment type="caution">
    <text evidence="4">The sequence shown here is derived from an EMBL/GenBank/DDBJ whole genome shotgun (WGS) entry which is preliminary data.</text>
</comment>
<dbReference type="EMBL" id="JAGQLG010000043">
    <property type="protein sequence ID" value="MCA9382016.1"/>
    <property type="molecule type" value="Genomic_DNA"/>
</dbReference>
<dbReference type="GO" id="GO:0005829">
    <property type="term" value="C:cytosol"/>
    <property type="evidence" value="ECO:0007669"/>
    <property type="project" value="TreeGrafter"/>
</dbReference>
<dbReference type="CDD" id="cd03424">
    <property type="entry name" value="NUDIX_ADPRase_Nudt5_UGPPase_Nudt14"/>
    <property type="match status" value="1"/>
</dbReference>
<organism evidence="4 5">
    <name type="scientific">Candidatus Dojkabacteria bacterium</name>
    <dbReference type="NCBI Taxonomy" id="2099670"/>
    <lineage>
        <taxon>Bacteria</taxon>
        <taxon>Candidatus Dojkabacteria</taxon>
    </lineage>
</organism>
<reference evidence="4" key="1">
    <citation type="submission" date="2020-04" db="EMBL/GenBank/DDBJ databases">
        <authorList>
            <person name="Zhang T."/>
        </authorList>
    </citation>
    <scope>NUCLEOTIDE SEQUENCE</scope>
    <source>
        <strain evidence="4">HKST-UBA10</strain>
    </source>
</reference>
<dbReference type="InterPro" id="IPR015797">
    <property type="entry name" value="NUDIX_hydrolase-like_dom_sf"/>
</dbReference>
<evidence type="ECO:0000256" key="1">
    <source>
        <dbReference type="ARBA" id="ARBA00001946"/>
    </source>
</evidence>
<dbReference type="Pfam" id="PF00293">
    <property type="entry name" value="NUDIX"/>
    <property type="match status" value="1"/>
</dbReference>
<name>A0A955RHJ4_9BACT</name>
<protein>
    <submittedName>
        <fullName evidence="4">NUDIX hydrolase</fullName>
    </submittedName>
</protein>
<reference evidence="4" key="2">
    <citation type="journal article" date="2021" name="Microbiome">
        <title>Successional dynamics and alternative stable states in a saline activated sludge microbial community over 9 years.</title>
        <authorList>
            <person name="Wang Y."/>
            <person name="Ye J."/>
            <person name="Ju F."/>
            <person name="Liu L."/>
            <person name="Boyd J.A."/>
            <person name="Deng Y."/>
            <person name="Parks D.H."/>
            <person name="Jiang X."/>
            <person name="Yin X."/>
            <person name="Woodcroft B.J."/>
            <person name="Tyson G.W."/>
            <person name="Hugenholtz P."/>
            <person name="Polz M.F."/>
            <person name="Zhang T."/>
        </authorList>
    </citation>
    <scope>NUCLEOTIDE SEQUENCE</scope>
    <source>
        <strain evidence="4">HKST-UBA10</strain>
    </source>
</reference>
<dbReference type="PANTHER" id="PTHR11839:SF18">
    <property type="entry name" value="NUDIX HYDROLASE DOMAIN-CONTAINING PROTEIN"/>
    <property type="match status" value="1"/>
</dbReference>
<dbReference type="SUPFAM" id="SSF55811">
    <property type="entry name" value="Nudix"/>
    <property type="match status" value="1"/>
</dbReference>
<dbReference type="Proteomes" id="UP000782843">
    <property type="component" value="Unassembled WGS sequence"/>
</dbReference>
<dbReference type="PROSITE" id="PS51462">
    <property type="entry name" value="NUDIX"/>
    <property type="match status" value="1"/>
</dbReference>